<accession>A0A2S4KYK9</accession>
<evidence type="ECO:0000313" key="17">
    <source>
        <dbReference type="EMBL" id="POR35272.1"/>
    </source>
</evidence>
<evidence type="ECO:0000259" key="16">
    <source>
        <dbReference type="PROSITE" id="PS50011"/>
    </source>
</evidence>
<dbReference type="Gene3D" id="1.10.510.10">
    <property type="entry name" value="Transferase(Phosphotransferase) domain 1"/>
    <property type="match status" value="1"/>
</dbReference>
<gene>
    <name evidence="17" type="ORF">TPAR_04552</name>
</gene>
<comment type="subunit">
    <text evidence="2">Component of the EKC/KEOPS complex composed of at least BUD32, CGI121, GON7, KAE1 and PCC1; the whole complex dimerizes.</text>
</comment>
<dbReference type="GO" id="GO:0005524">
    <property type="term" value="F:ATP binding"/>
    <property type="evidence" value="ECO:0007669"/>
    <property type="project" value="UniProtKB-UniRule"/>
</dbReference>
<evidence type="ECO:0000256" key="14">
    <source>
        <dbReference type="ARBA" id="ARBA00048679"/>
    </source>
</evidence>
<keyword evidence="10 15" id="KW-0067">ATP-binding</keyword>
<dbReference type="Gene3D" id="3.30.200.20">
    <property type="entry name" value="Phosphorylase Kinase, domain 1"/>
    <property type="match status" value="1"/>
</dbReference>
<comment type="catalytic activity">
    <reaction evidence="14">
        <text>L-seryl-[protein] + ATP = O-phospho-L-seryl-[protein] + ADP + H(+)</text>
        <dbReference type="Rhea" id="RHEA:17989"/>
        <dbReference type="Rhea" id="RHEA-COMP:9863"/>
        <dbReference type="Rhea" id="RHEA-COMP:11604"/>
        <dbReference type="ChEBI" id="CHEBI:15378"/>
        <dbReference type="ChEBI" id="CHEBI:29999"/>
        <dbReference type="ChEBI" id="CHEBI:30616"/>
        <dbReference type="ChEBI" id="CHEBI:83421"/>
        <dbReference type="ChEBI" id="CHEBI:456216"/>
        <dbReference type="EC" id="2.7.11.1"/>
    </reaction>
</comment>
<dbReference type="GO" id="GO:0043484">
    <property type="term" value="P:regulation of RNA splicing"/>
    <property type="evidence" value="ECO:0007669"/>
    <property type="project" value="TreeGrafter"/>
</dbReference>
<dbReference type="InterPro" id="IPR008266">
    <property type="entry name" value="Tyr_kinase_AS"/>
</dbReference>
<feature type="binding site" evidence="15">
    <location>
        <position position="71"/>
    </location>
    <ligand>
        <name>ATP</name>
        <dbReference type="ChEBI" id="CHEBI:30616"/>
    </ligand>
</feature>
<evidence type="ECO:0000256" key="13">
    <source>
        <dbReference type="ARBA" id="ARBA00047899"/>
    </source>
</evidence>
<dbReference type="STRING" id="94208.A0A2S4KYK9"/>
<dbReference type="InterPro" id="IPR011009">
    <property type="entry name" value="Kinase-like_dom_sf"/>
</dbReference>
<dbReference type="SMART" id="SM00220">
    <property type="entry name" value="S_TKc"/>
    <property type="match status" value="1"/>
</dbReference>
<evidence type="ECO:0000256" key="5">
    <source>
        <dbReference type="ARBA" id="ARBA00019973"/>
    </source>
</evidence>
<dbReference type="PROSITE" id="PS50011">
    <property type="entry name" value="PROTEIN_KINASE_DOM"/>
    <property type="match status" value="1"/>
</dbReference>
<dbReference type="GO" id="GO:0004674">
    <property type="term" value="F:protein serine/threonine kinase activity"/>
    <property type="evidence" value="ECO:0007669"/>
    <property type="project" value="UniProtKB-KW"/>
</dbReference>
<dbReference type="PROSITE" id="PS00107">
    <property type="entry name" value="PROTEIN_KINASE_ATP"/>
    <property type="match status" value="1"/>
</dbReference>
<evidence type="ECO:0000256" key="8">
    <source>
        <dbReference type="ARBA" id="ARBA00022741"/>
    </source>
</evidence>
<name>A0A2S4KYK9_9HYPO</name>
<protein>
    <recommendedName>
        <fullName evidence="5">EKC/KEOPS complex subunit BUD32</fullName>
        <ecNumber evidence="3">2.7.11.1</ecNumber>
    </recommendedName>
    <alternativeName>
        <fullName evidence="11 12">Atypical Serine/threonine protein kinase BUD32</fullName>
    </alternativeName>
    <alternativeName>
        <fullName evidence="4">EKC/KEOPS complex subunit bud32</fullName>
    </alternativeName>
</protein>
<evidence type="ECO:0000256" key="9">
    <source>
        <dbReference type="ARBA" id="ARBA00022777"/>
    </source>
</evidence>
<evidence type="ECO:0000256" key="12">
    <source>
        <dbReference type="ARBA" id="ARBA00033194"/>
    </source>
</evidence>
<evidence type="ECO:0000256" key="7">
    <source>
        <dbReference type="ARBA" id="ARBA00022679"/>
    </source>
</evidence>
<dbReference type="PANTHER" id="PTHR45646">
    <property type="entry name" value="SERINE/THREONINE-PROTEIN KINASE DOA-RELATED"/>
    <property type="match status" value="1"/>
</dbReference>
<evidence type="ECO:0000256" key="6">
    <source>
        <dbReference type="ARBA" id="ARBA00022527"/>
    </source>
</evidence>
<dbReference type="InterPro" id="IPR051175">
    <property type="entry name" value="CLK_kinases"/>
</dbReference>
<comment type="catalytic activity">
    <reaction evidence="13">
        <text>L-threonyl-[protein] + ATP = O-phospho-L-threonyl-[protein] + ADP + H(+)</text>
        <dbReference type="Rhea" id="RHEA:46608"/>
        <dbReference type="Rhea" id="RHEA-COMP:11060"/>
        <dbReference type="Rhea" id="RHEA-COMP:11605"/>
        <dbReference type="ChEBI" id="CHEBI:15378"/>
        <dbReference type="ChEBI" id="CHEBI:30013"/>
        <dbReference type="ChEBI" id="CHEBI:30616"/>
        <dbReference type="ChEBI" id="CHEBI:61977"/>
        <dbReference type="ChEBI" id="CHEBI:456216"/>
        <dbReference type="EC" id="2.7.11.1"/>
    </reaction>
</comment>
<sequence length="295" mass="32834">MASPAGVRCFHRGEPFEEEELPSYRAENFYPVQIGHVFNSRYRVVAKLGFGAGSTVWLCRDQETNSHVALKLCTLEQRSPGFGALPQAEIEKAVSALFNSAQVEHPGIRNLRLLSDHFTVKGPRGMHQCLVYPPLGTTLTELRNLLPGRSLPKLLLQHTLLLVSLGLDLLHHGGVVHTDLSPNNVLLGVQDMSVFAQMEQAEAERPMARKAAPDRTIYGSRPLPVTTGCPVICDFGAARIGQPGQKYRGDVMPDCYRAPEVILDMEWDQKIDVWCVGLMLWDLFQGSRLFYALKD</sequence>
<comment type="function">
    <text evidence="1">Component of the EKC/KEOPS complex that is required for the formation of a threonylcarbamoyl group on adenosine at position 37 (t(6)A37) in tRNAs that read codons beginning with adenine. The complex is probably involved in the transfer of the threonylcarbamoyl moiety of threonylcarbamoyl-AMP (TC-AMP) to the N6 group of A37. BUD32 has ATPase activity in the context of the EKC/KEOPS complex and likely plays a supporting role to the catalytic subunit KAE1. The EKC/KEOPS complex also promotes both telomere uncapping and telomere elongation. The complex is required for efficient recruitment of transcriptional coactivators.</text>
</comment>
<reference evidence="17 18" key="1">
    <citation type="submission" date="2018-01" db="EMBL/GenBank/DDBJ databases">
        <title>Harnessing the power of phylogenomics to disentangle the directionality and signatures of interkingdom host jumping in the parasitic fungal genus Tolypocladium.</title>
        <authorList>
            <person name="Quandt C.A."/>
            <person name="Patterson W."/>
            <person name="Spatafora J.W."/>
        </authorList>
    </citation>
    <scope>NUCLEOTIDE SEQUENCE [LARGE SCALE GENOMIC DNA]</scope>
    <source>
        <strain evidence="17 18">NRBC 100945</strain>
    </source>
</reference>
<evidence type="ECO:0000256" key="4">
    <source>
        <dbReference type="ARBA" id="ARBA00013948"/>
    </source>
</evidence>
<evidence type="ECO:0000256" key="2">
    <source>
        <dbReference type="ARBA" id="ARBA00011534"/>
    </source>
</evidence>
<dbReference type="EMBL" id="PKSG01000453">
    <property type="protein sequence ID" value="POR35272.1"/>
    <property type="molecule type" value="Genomic_DNA"/>
</dbReference>
<keyword evidence="6" id="KW-0723">Serine/threonine-protein kinase</keyword>
<evidence type="ECO:0000256" key="11">
    <source>
        <dbReference type="ARBA" id="ARBA00030980"/>
    </source>
</evidence>
<dbReference type="PANTHER" id="PTHR45646:SF11">
    <property type="entry name" value="SERINE_THREONINE-PROTEIN KINASE DOA"/>
    <property type="match status" value="1"/>
</dbReference>
<dbReference type="OrthoDB" id="5979581at2759"/>
<keyword evidence="18" id="KW-1185">Reference proteome</keyword>
<feature type="domain" description="Protein kinase" evidence="16">
    <location>
        <begin position="42"/>
        <end position="295"/>
    </location>
</feature>
<evidence type="ECO:0000256" key="15">
    <source>
        <dbReference type="PROSITE-ProRule" id="PRU10141"/>
    </source>
</evidence>
<comment type="caution">
    <text evidence="17">The sequence shown here is derived from an EMBL/GenBank/DDBJ whole genome shotgun (WGS) entry which is preliminary data.</text>
</comment>
<evidence type="ECO:0000256" key="1">
    <source>
        <dbReference type="ARBA" id="ARBA00003747"/>
    </source>
</evidence>
<keyword evidence="8 15" id="KW-0547">Nucleotide-binding</keyword>
<dbReference type="EC" id="2.7.11.1" evidence="3"/>
<evidence type="ECO:0000313" key="18">
    <source>
        <dbReference type="Proteomes" id="UP000237481"/>
    </source>
</evidence>
<evidence type="ECO:0000256" key="3">
    <source>
        <dbReference type="ARBA" id="ARBA00012513"/>
    </source>
</evidence>
<proteinExistence type="predicted"/>
<evidence type="ECO:0000256" key="10">
    <source>
        <dbReference type="ARBA" id="ARBA00022840"/>
    </source>
</evidence>
<dbReference type="InterPro" id="IPR000719">
    <property type="entry name" value="Prot_kinase_dom"/>
</dbReference>
<keyword evidence="7" id="KW-0808">Transferase</keyword>
<organism evidence="17 18">
    <name type="scientific">Tolypocladium paradoxum</name>
    <dbReference type="NCBI Taxonomy" id="94208"/>
    <lineage>
        <taxon>Eukaryota</taxon>
        <taxon>Fungi</taxon>
        <taxon>Dikarya</taxon>
        <taxon>Ascomycota</taxon>
        <taxon>Pezizomycotina</taxon>
        <taxon>Sordariomycetes</taxon>
        <taxon>Hypocreomycetidae</taxon>
        <taxon>Hypocreales</taxon>
        <taxon>Ophiocordycipitaceae</taxon>
        <taxon>Tolypocladium</taxon>
    </lineage>
</organism>
<dbReference type="Proteomes" id="UP000237481">
    <property type="component" value="Unassembled WGS sequence"/>
</dbReference>
<dbReference type="SUPFAM" id="SSF56112">
    <property type="entry name" value="Protein kinase-like (PK-like)"/>
    <property type="match status" value="1"/>
</dbReference>
<dbReference type="Pfam" id="PF00069">
    <property type="entry name" value="Pkinase"/>
    <property type="match status" value="1"/>
</dbReference>
<dbReference type="PROSITE" id="PS00109">
    <property type="entry name" value="PROTEIN_KINASE_TYR"/>
    <property type="match status" value="1"/>
</dbReference>
<keyword evidence="9" id="KW-0418">Kinase</keyword>
<dbReference type="AlphaFoldDB" id="A0A2S4KYK9"/>
<dbReference type="InterPro" id="IPR017441">
    <property type="entry name" value="Protein_kinase_ATP_BS"/>
</dbReference>
<dbReference type="GO" id="GO:0005634">
    <property type="term" value="C:nucleus"/>
    <property type="evidence" value="ECO:0007669"/>
    <property type="project" value="TreeGrafter"/>
</dbReference>